<comment type="caution">
    <text evidence="2">The sequence shown here is derived from an EMBL/GenBank/DDBJ whole genome shotgun (WGS) entry which is preliminary data.</text>
</comment>
<keyword evidence="3" id="KW-1185">Reference proteome</keyword>
<protein>
    <submittedName>
        <fullName evidence="2">Uncharacterized protein</fullName>
    </submittedName>
</protein>
<dbReference type="Proteomes" id="UP000629098">
    <property type="component" value="Unassembled WGS sequence"/>
</dbReference>
<evidence type="ECO:0000256" key="1">
    <source>
        <dbReference type="SAM" id="Phobius"/>
    </source>
</evidence>
<evidence type="ECO:0000313" key="2">
    <source>
        <dbReference type="EMBL" id="MBD2773330.1"/>
    </source>
</evidence>
<gene>
    <name evidence="2" type="ORF">ICL16_14930</name>
</gene>
<accession>A0A8J6XCS3</accession>
<proteinExistence type="predicted"/>
<name>A0A8J6XCS3_9CYAN</name>
<feature type="transmembrane region" description="Helical" evidence="1">
    <location>
        <begin position="9"/>
        <end position="29"/>
    </location>
</feature>
<keyword evidence="1" id="KW-1133">Transmembrane helix</keyword>
<sequence length="143" mass="16377">MTKSRADKYLFPTGISLFGGLLIAAPLFLKVPSDYTTFAVKDSLQQSEEINRERINQRKETADLIRKTGLLPEGRTLRIVDYDDGIKPPKLKRQILQSYLADQVLFVYDRSNICIGKIENRRFIWKRKTNAACNNAPVINEDS</sequence>
<keyword evidence="1" id="KW-0812">Transmembrane</keyword>
<keyword evidence="1" id="KW-0472">Membrane</keyword>
<evidence type="ECO:0000313" key="3">
    <source>
        <dbReference type="Proteomes" id="UP000629098"/>
    </source>
</evidence>
<dbReference type="AlphaFoldDB" id="A0A8J6XCS3"/>
<dbReference type="RefSeq" id="WP_190828981.1">
    <property type="nucleotide sequence ID" value="NZ_CAWPPI010000052.1"/>
</dbReference>
<dbReference type="EMBL" id="JACXAE010000052">
    <property type="protein sequence ID" value="MBD2773330.1"/>
    <property type="molecule type" value="Genomic_DNA"/>
</dbReference>
<organism evidence="2 3">
    <name type="scientific">Iningainema tapete BLCC-T55</name>
    <dbReference type="NCBI Taxonomy" id="2748662"/>
    <lineage>
        <taxon>Bacteria</taxon>
        <taxon>Bacillati</taxon>
        <taxon>Cyanobacteriota</taxon>
        <taxon>Cyanophyceae</taxon>
        <taxon>Nostocales</taxon>
        <taxon>Scytonemataceae</taxon>
        <taxon>Iningainema tapete</taxon>
    </lineage>
</organism>
<reference evidence="2" key="1">
    <citation type="submission" date="2020-09" db="EMBL/GenBank/DDBJ databases">
        <title>Iningainema tapete sp. nov. (Scytonemataceae, Cyanobacteria) from greenhouses in central Florida (USA) produces two types of nodularin with biosynthetic potential for microcystin-LR and anabaenopeptins.</title>
        <authorList>
            <person name="Berthold D.E."/>
            <person name="Lefler F.W."/>
            <person name="Huang I.-S."/>
            <person name="Abdulla H."/>
            <person name="Zimba P.V."/>
            <person name="Laughinghouse H.D. IV."/>
        </authorList>
    </citation>
    <scope>NUCLEOTIDE SEQUENCE</scope>
    <source>
        <strain evidence="2">BLCCT55</strain>
    </source>
</reference>